<dbReference type="RefSeq" id="WP_404316813.1">
    <property type="nucleotide sequence ID" value="NZ_JAUIYO010000006.1"/>
</dbReference>
<dbReference type="InterPro" id="IPR032807">
    <property type="entry name" value="GNVR"/>
</dbReference>
<keyword evidence="4 7" id="KW-0812">Transmembrane</keyword>
<evidence type="ECO:0000259" key="8">
    <source>
        <dbReference type="Pfam" id="PF02706"/>
    </source>
</evidence>
<dbReference type="PANTHER" id="PTHR32309">
    <property type="entry name" value="TYROSINE-PROTEIN KINASE"/>
    <property type="match status" value="1"/>
</dbReference>
<evidence type="ECO:0000256" key="4">
    <source>
        <dbReference type="ARBA" id="ARBA00022692"/>
    </source>
</evidence>
<dbReference type="EMBL" id="JAUIYO010000006">
    <property type="protein sequence ID" value="MFK2825939.1"/>
    <property type="molecule type" value="Genomic_DNA"/>
</dbReference>
<name>A0ABW8I9U7_9BACI</name>
<evidence type="ECO:0000256" key="2">
    <source>
        <dbReference type="ARBA" id="ARBA00006683"/>
    </source>
</evidence>
<evidence type="ECO:0000256" key="3">
    <source>
        <dbReference type="ARBA" id="ARBA00022475"/>
    </source>
</evidence>
<keyword evidence="11" id="KW-1185">Reference proteome</keyword>
<dbReference type="PANTHER" id="PTHR32309:SF13">
    <property type="entry name" value="FERRIC ENTEROBACTIN TRANSPORT PROTEIN FEPE"/>
    <property type="match status" value="1"/>
</dbReference>
<accession>A0ABW8I9U7</accession>
<dbReference type="Pfam" id="PF02706">
    <property type="entry name" value="Wzz"/>
    <property type="match status" value="1"/>
</dbReference>
<feature type="domain" description="Polysaccharide chain length determinant N-terminal" evidence="8">
    <location>
        <begin position="4"/>
        <end position="91"/>
    </location>
</feature>
<gene>
    <name evidence="10" type="ORF">QYG89_09720</name>
</gene>
<feature type="transmembrane region" description="Helical" evidence="7">
    <location>
        <begin position="20"/>
        <end position="40"/>
    </location>
</feature>
<evidence type="ECO:0000313" key="10">
    <source>
        <dbReference type="EMBL" id="MFK2825939.1"/>
    </source>
</evidence>
<dbReference type="InterPro" id="IPR050445">
    <property type="entry name" value="Bact_polysacc_biosynth/exp"/>
</dbReference>
<evidence type="ECO:0000256" key="7">
    <source>
        <dbReference type="SAM" id="Phobius"/>
    </source>
</evidence>
<keyword evidence="6 7" id="KW-0472">Membrane</keyword>
<reference evidence="10 11" key="1">
    <citation type="submission" date="2023-07" db="EMBL/GenBank/DDBJ databases">
        <title>Bacillus lucianemedeirus sp. nov, a new species isolated from an immunobiological production facility.</title>
        <authorList>
            <person name="Costa L.V."/>
            <person name="Miranda R.V.S.L."/>
            <person name="Brandao M.L.L."/>
            <person name="Reis C.M.F."/>
            <person name="Frazao A.M."/>
            <person name="Cruz F.V."/>
            <person name="Baio P.V.P."/>
            <person name="Veras J.F.C."/>
            <person name="Ramos J.N."/>
            <person name="Vieira V."/>
        </authorList>
    </citation>
    <scope>NUCLEOTIDE SEQUENCE [LARGE SCALE GENOMIC DNA]</scope>
    <source>
        <strain evidence="10 11">B190/17</strain>
    </source>
</reference>
<feature type="transmembrane region" description="Helical" evidence="7">
    <location>
        <begin position="174"/>
        <end position="194"/>
    </location>
</feature>
<keyword evidence="5 7" id="KW-1133">Transmembrane helix</keyword>
<evidence type="ECO:0000256" key="6">
    <source>
        <dbReference type="ARBA" id="ARBA00023136"/>
    </source>
</evidence>
<evidence type="ECO:0000256" key="5">
    <source>
        <dbReference type="ARBA" id="ARBA00022989"/>
    </source>
</evidence>
<comment type="caution">
    <text evidence="10">The sequence shown here is derived from an EMBL/GenBank/DDBJ whole genome shotgun (WGS) entry which is preliminary data.</text>
</comment>
<keyword evidence="3" id="KW-1003">Cell membrane</keyword>
<comment type="similarity">
    <text evidence="2">Belongs to the CpsC/CapA family.</text>
</comment>
<protein>
    <submittedName>
        <fullName evidence="10">Wzz/FepE/Etk N-terminal domain-containing protein</fullName>
    </submittedName>
</protein>
<dbReference type="InterPro" id="IPR003856">
    <property type="entry name" value="LPS_length_determ_N"/>
</dbReference>
<dbReference type="Proteomes" id="UP001619911">
    <property type="component" value="Unassembled WGS sequence"/>
</dbReference>
<dbReference type="Pfam" id="PF13807">
    <property type="entry name" value="GNVR"/>
    <property type="match status" value="1"/>
</dbReference>
<evidence type="ECO:0000313" key="11">
    <source>
        <dbReference type="Proteomes" id="UP001619911"/>
    </source>
</evidence>
<proteinExistence type="inferred from homology"/>
<evidence type="ECO:0000256" key="1">
    <source>
        <dbReference type="ARBA" id="ARBA00004651"/>
    </source>
</evidence>
<sequence length="247" mass="27077">MEEKVSLRELIGTLRKHLKLMLFITFMAALTSGIISYFVLTPVYQASTQLLINQANAEKQIYSPVEVQANLQLINTYNVIIKSPVILEKAVGHLKLDLTAEQLNDKITVQSEQDSQVVNVFVRDTNPKRAASIANEVAAVFQTEIVKIMNVDNVSILAKANVPEKKKPVKPRPLLNIAITIMLGLMTGAGAAFLREYLDNTIKDEQDVERLLDLPMLGSVAVITVKEGASTGLEENKTAFGGETIGS</sequence>
<organism evidence="10 11">
    <name type="scientific">Bacillus lumedeiriae</name>
    <dbReference type="NCBI Taxonomy" id="3058829"/>
    <lineage>
        <taxon>Bacteria</taxon>
        <taxon>Bacillati</taxon>
        <taxon>Bacillota</taxon>
        <taxon>Bacilli</taxon>
        <taxon>Bacillales</taxon>
        <taxon>Bacillaceae</taxon>
        <taxon>Bacillus</taxon>
    </lineage>
</organism>
<feature type="domain" description="Tyrosine-protein kinase G-rich" evidence="9">
    <location>
        <begin position="142"/>
        <end position="196"/>
    </location>
</feature>
<evidence type="ECO:0000259" key="9">
    <source>
        <dbReference type="Pfam" id="PF13807"/>
    </source>
</evidence>
<comment type="subcellular location">
    <subcellularLocation>
        <location evidence="1">Cell membrane</location>
        <topology evidence="1">Multi-pass membrane protein</topology>
    </subcellularLocation>
</comment>